<dbReference type="SUPFAM" id="SSF81383">
    <property type="entry name" value="F-box domain"/>
    <property type="match status" value="1"/>
</dbReference>
<dbReference type="KEGG" id="dzi:111285682"/>
<dbReference type="PANTHER" id="PTHR31482">
    <property type="entry name" value="ESTS AU081301(E20138)"/>
    <property type="match status" value="1"/>
</dbReference>
<dbReference type="SMART" id="SM00256">
    <property type="entry name" value="FBOX"/>
    <property type="match status" value="1"/>
</dbReference>
<proteinExistence type="predicted"/>
<dbReference type="RefSeq" id="XP_022730983.1">
    <property type="nucleotide sequence ID" value="XM_022875248.1"/>
</dbReference>
<dbReference type="InterPro" id="IPR001810">
    <property type="entry name" value="F-box_dom"/>
</dbReference>
<organism evidence="2 3">
    <name type="scientific">Durio zibethinus</name>
    <name type="common">Durian</name>
    <dbReference type="NCBI Taxonomy" id="66656"/>
    <lineage>
        <taxon>Eukaryota</taxon>
        <taxon>Viridiplantae</taxon>
        <taxon>Streptophyta</taxon>
        <taxon>Embryophyta</taxon>
        <taxon>Tracheophyta</taxon>
        <taxon>Spermatophyta</taxon>
        <taxon>Magnoliopsida</taxon>
        <taxon>eudicotyledons</taxon>
        <taxon>Gunneridae</taxon>
        <taxon>Pentapetalae</taxon>
        <taxon>rosids</taxon>
        <taxon>malvids</taxon>
        <taxon>Malvales</taxon>
        <taxon>Malvaceae</taxon>
        <taxon>Helicteroideae</taxon>
        <taxon>Durio</taxon>
    </lineage>
</organism>
<evidence type="ECO:0000313" key="3">
    <source>
        <dbReference type="RefSeq" id="XP_022730983.1"/>
    </source>
</evidence>
<dbReference type="PANTHER" id="PTHR31482:SF2">
    <property type="entry name" value="F-BOX DOMAIN-CONTAINING PROTEIN"/>
    <property type="match status" value="1"/>
</dbReference>
<dbReference type="Pfam" id="PF00646">
    <property type="entry name" value="F-box"/>
    <property type="match status" value="1"/>
</dbReference>
<keyword evidence="2" id="KW-1185">Reference proteome</keyword>
<dbReference type="Proteomes" id="UP000515121">
    <property type="component" value="Unplaced"/>
</dbReference>
<dbReference type="PROSITE" id="PS50181">
    <property type="entry name" value="FBOX"/>
    <property type="match status" value="1"/>
</dbReference>
<evidence type="ECO:0000259" key="1">
    <source>
        <dbReference type="PROSITE" id="PS50181"/>
    </source>
</evidence>
<dbReference type="OrthoDB" id="512036at2759"/>
<sequence>MLLYFIITCFPFIFFLKSLTLKPLPPWATEMRLLSPWFWKNVSLFSISKLIKNSLTLSYFTSIPSKMSLKKMSFTSKVDNFDEVEEGVMSVLDLPELVLEGILERLPPAGLCSMAGVCSSLRSRCISDHFWKKHMKKKWGRLIGPAAYREWQWYIALRKDSNHVKQGKPKGLMRILSIVRASWWIKSKVDESNKQSSLPDDSIMSWFLALETGRFWFPAQVYNRQNGHVGFMLSCYDAELSYDPRTDTFQARYPPHGRRAVAIENSVPWERLRAPPVDASPHDLHISDCLNELRPGNNIEIQWRRNKEFPYGWWYGVVGHLESCDGNENYCRCHNSDTVVLEFNQYTPDSRWRRTTINRKEHREEGDEADGFYGGIRKLSSEDEISTWKRLWPSEALE</sequence>
<dbReference type="Gene3D" id="1.20.1280.50">
    <property type="match status" value="1"/>
</dbReference>
<gene>
    <name evidence="3" type="primary">LOC111285682</name>
</gene>
<protein>
    <submittedName>
        <fullName evidence="3">F-box protein At2g32560-like</fullName>
    </submittedName>
</protein>
<reference evidence="3" key="1">
    <citation type="submission" date="2025-08" db="UniProtKB">
        <authorList>
            <consortium name="RefSeq"/>
        </authorList>
    </citation>
    <scope>IDENTIFICATION</scope>
    <source>
        <tissue evidence="3">Fruit stalk</tissue>
    </source>
</reference>
<accession>A0A6P5XRW7</accession>
<dbReference type="AlphaFoldDB" id="A0A6P5XRW7"/>
<evidence type="ECO:0000313" key="2">
    <source>
        <dbReference type="Proteomes" id="UP000515121"/>
    </source>
</evidence>
<name>A0A6P5XRW7_DURZI</name>
<dbReference type="GeneID" id="111285682"/>
<dbReference type="InterPro" id="IPR036047">
    <property type="entry name" value="F-box-like_dom_sf"/>
</dbReference>
<feature type="domain" description="F-box" evidence="1">
    <location>
        <begin position="88"/>
        <end position="134"/>
    </location>
</feature>